<feature type="compositionally biased region" description="Basic and acidic residues" evidence="1">
    <location>
        <begin position="57"/>
        <end position="80"/>
    </location>
</feature>
<feature type="region of interest" description="Disordered" evidence="1">
    <location>
        <begin position="55"/>
        <end position="80"/>
    </location>
</feature>
<protein>
    <submittedName>
        <fullName evidence="2">Uncharacterized protein</fullName>
    </submittedName>
</protein>
<evidence type="ECO:0000256" key="1">
    <source>
        <dbReference type="SAM" id="MobiDB-lite"/>
    </source>
</evidence>
<dbReference type="EMBL" id="CADEAL010001557">
    <property type="protein sequence ID" value="CAB1433387.1"/>
    <property type="molecule type" value="Genomic_DNA"/>
</dbReference>
<dbReference type="AlphaFoldDB" id="A0A9N7UMY7"/>
<accession>A0A9N7UMY7</accession>
<sequence length="128" mass="14602">MPQHPHPRIPLCYSKCPPALQAPELLTYNSEEAEIIKSTLCIHYHAGLFLHRSLMSGEREREGERERRMEEDERWSKDTKSVACSRASEAAVSYLTHGPYRRFQVHCAGRTRANGISESFELAWSGTA</sequence>
<evidence type="ECO:0000313" key="3">
    <source>
        <dbReference type="Proteomes" id="UP001153269"/>
    </source>
</evidence>
<name>A0A9N7UMY7_PLEPL</name>
<gene>
    <name evidence="2" type="ORF">PLEPLA_LOCUS21477</name>
</gene>
<evidence type="ECO:0000313" key="2">
    <source>
        <dbReference type="EMBL" id="CAB1433387.1"/>
    </source>
</evidence>
<dbReference type="Proteomes" id="UP001153269">
    <property type="component" value="Unassembled WGS sequence"/>
</dbReference>
<proteinExistence type="predicted"/>
<reference evidence="2" key="1">
    <citation type="submission" date="2020-03" db="EMBL/GenBank/DDBJ databases">
        <authorList>
            <person name="Weist P."/>
        </authorList>
    </citation>
    <scope>NUCLEOTIDE SEQUENCE</scope>
</reference>
<keyword evidence="3" id="KW-1185">Reference proteome</keyword>
<organism evidence="2 3">
    <name type="scientific">Pleuronectes platessa</name>
    <name type="common">European plaice</name>
    <dbReference type="NCBI Taxonomy" id="8262"/>
    <lineage>
        <taxon>Eukaryota</taxon>
        <taxon>Metazoa</taxon>
        <taxon>Chordata</taxon>
        <taxon>Craniata</taxon>
        <taxon>Vertebrata</taxon>
        <taxon>Euteleostomi</taxon>
        <taxon>Actinopterygii</taxon>
        <taxon>Neopterygii</taxon>
        <taxon>Teleostei</taxon>
        <taxon>Neoteleostei</taxon>
        <taxon>Acanthomorphata</taxon>
        <taxon>Carangaria</taxon>
        <taxon>Pleuronectiformes</taxon>
        <taxon>Pleuronectoidei</taxon>
        <taxon>Pleuronectidae</taxon>
        <taxon>Pleuronectes</taxon>
    </lineage>
</organism>
<comment type="caution">
    <text evidence="2">The sequence shown here is derived from an EMBL/GenBank/DDBJ whole genome shotgun (WGS) entry which is preliminary data.</text>
</comment>